<name>A0A0M0JFH1_9EUKA</name>
<feature type="coiled-coil region" evidence="1">
    <location>
        <begin position="104"/>
        <end position="172"/>
    </location>
</feature>
<keyword evidence="3" id="KW-1185">Reference proteome</keyword>
<accession>A0A0M0JFH1</accession>
<gene>
    <name evidence="2" type="ORF">Ctob_009622</name>
</gene>
<dbReference type="EMBL" id="JWZX01003008">
    <property type="protein sequence ID" value="KOO25200.1"/>
    <property type="molecule type" value="Genomic_DNA"/>
</dbReference>
<dbReference type="Proteomes" id="UP000037460">
    <property type="component" value="Unassembled WGS sequence"/>
</dbReference>
<feature type="coiled-coil region" evidence="1">
    <location>
        <begin position="210"/>
        <end position="243"/>
    </location>
</feature>
<protein>
    <submittedName>
        <fullName evidence="2">Uncharacterized protein</fullName>
    </submittedName>
</protein>
<comment type="caution">
    <text evidence="2">The sequence shown here is derived from an EMBL/GenBank/DDBJ whole genome shotgun (WGS) entry which is preliminary data.</text>
</comment>
<organism evidence="2 3">
    <name type="scientific">Chrysochromulina tobinii</name>
    <dbReference type="NCBI Taxonomy" id="1460289"/>
    <lineage>
        <taxon>Eukaryota</taxon>
        <taxon>Haptista</taxon>
        <taxon>Haptophyta</taxon>
        <taxon>Prymnesiophyceae</taxon>
        <taxon>Prymnesiales</taxon>
        <taxon>Chrysochromulinaceae</taxon>
        <taxon>Chrysochromulina</taxon>
    </lineage>
</organism>
<dbReference type="AlphaFoldDB" id="A0A0M0JFH1"/>
<keyword evidence="1" id="KW-0175">Coiled coil</keyword>
<sequence length="345" mass="37821">MAIVVAAANDAVAITAAEAAKDVAEVMAIVHAEKHAREEIERHCNELVRKCEEDIANAHSTSSQAEREIEAVRSHCEQELAAMGARLREALEITAQALAAKRIAEDSATEARLAEAAARKAEAEAIAVADAARRSEAAMVGQAIGAREEARIESERARKAEAEARWEALQQRAMARESGEAHLIAVKEAEVTAREAELQRAARLEAEKLVQKTADEVLEAKRAAEAAQRQAGAREALEQLEKERRMSALAAERQAHMERELAHGTLSARLQETQRELAYRRQADHIEVTLPEQVRRIEARATEVEDRARAHEASIASLLHLVDVGSAESSAQSPEWKQAWKYGGK</sequence>
<evidence type="ECO:0000313" key="3">
    <source>
        <dbReference type="Proteomes" id="UP000037460"/>
    </source>
</evidence>
<evidence type="ECO:0000256" key="1">
    <source>
        <dbReference type="SAM" id="Coils"/>
    </source>
</evidence>
<evidence type="ECO:0000313" key="2">
    <source>
        <dbReference type="EMBL" id="KOO25200.1"/>
    </source>
</evidence>
<reference evidence="3" key="1">
    <citation type="journal article" date="2015" name="PLoS Genet.">
        <title>Genome Sequence and Transcriptome Analyses of Chrysochromulina tobin: Metabolic Tools for Enhanced Algal Fitness in the Prominent Order Prymnesiales (Haptophyceae).</title>
        <authorList>
            <person name="Hovde B.T."/>
            <person name="Deodato C.R."/>
            <person name="Hunsperger H.M."/>
            <person name="Ryken S.A."/>
            <person name="Yost W."/>
            <person name="Jha R.K."/>
            <person name="Patterson J."/>
            <person name="Monnat R.J. Jr."/>
            <person name="Barlow S.B."/>
            <person name="Starkenburg S.R."/>
            <person name="Cattolico R.A."/>
        </authorList>
    </citation>
    <scope>NUCLEOTIDE SEQUENCE</scope>
    <source>
        <strain evidence="3">CCMP291</strain>
    </source>
</reference>
<proteinExistence type="predicted"/>